<proteinExistence type="predicted"/>
<dbReference type="Proteomes" id="UP000006263">
    <property type="component" value="Unassembled WGS sequence"/>
</dbReference>
<evidence type="ECO:0000313" key="2">
    <source>
        <dbReference type="Proteomes" id="UP000006263"/>
    </source>
</evidence>
<dbReference type="AlphaFoldDB" id="K6XUP2"/>
<organism evidence="1 2">
    <name type="scientific">Paraglaciecola mesophila KMM 241</name>
    <dbReference type="NCBI Taxonomy" id="1128912"/>
    <lineage>
        <taxon>Bacteria</taxon>
        <taxon>Pseudomonadati</taxon>
        <taxon>Pseudomonadota</taxon>
        <taxon>Gammaproteobacteria</taxon>
        <taxon>Alteromonadales</taxon>
        <taxon>Alteromonadaceae</taxon>
        <taxon>Paraglaciecola</taxon>
    </lineage>
</organism>
<evidence type="ECO:0000313" key="1">
    <source>
        <dbReference type="EMBL" id="GAC24314.1"/>
    </source>
</evidence>
<accession>K6XUP2</accession>
<sequence>MLKKPRFLTFIKRCTQQLSKYQAKNEADHLQKAYLTLI</sequence>
<protein>
    <submittedName>
        <fullName evidence="1">Uncharacterized protein</fullName>
    </submittedName>
</protein>
<name>K6XUP2_9ALTE</name>
<dbReference type="EMBL" id="BAEP01000041">
    <property type="protein sequence ID" value="GAC24314.1"/>
    <property type="molecule type" value="Genomic_DNA"/>
</dbReference>
<reference evidence="1 2" key="1">
    <citation type="journal article" date="2017" name="Antonie Van Leeuwenhoek">
        <title>Rhizobium rhizosphaerae sp. nov., a novel species isolated from rice rhizosphere.</title>
        <authorList>
            <person name="Zhao J.J."/>
            <person name="Zhang J."/>
            <person name="Zhang R.J."/>
            <person name="Zhang C.W."/>
            <person name="Yin H.Q."/>
            <person name="Zhang X.X."/>
        </authorList>
    </citation>
    <scope>NUCLEOTIDE SEQUENCE [LARGE SCALE GENOMIC DNA]</scope>
    <source>
        <strain evidence="1 2">KMM 241</strain>
    </source>
</reference>
<comment type="caution">
    <text evidence="1">The sequence shown here is derived from an EMBL/GenBank/DDBJ whole genome shotgun (WGS) entry which is preliminary data.</text>
</comment>
<gene>
    <name evidence="1" type="ORF">GMES_2018</name>
</gene>